<sequence length="215" mass="23897">MGALTECLLTAAAAWVALLGLGLGVADVNARLLNRGGGGARTRLIPKYHGIRHCDNKTSGMRLFNVTQHMDEDGYEYVDAELEMLKPINTIKALTLVIHRCTDGLGPNQCEYFNRWSWSAALCSLAVAKGMVWSPSIDSISPPFKCPVSAGLKHVRNASLDARVLEQYAARSPIEWEKHSWPFEFQLFNEEDKLTFCVQGVGEYRRVIVKKETIG</sequence>
<dbReference type="EMBL" id="JAHWGI010000492">
    <property type="protein sequence ID" value="KAK3916131.1"/>
    <property type="molecule type" value="Genomic_DNA"/>
</dbReference>
<keyword evidence="2" id="KW-1185">Reference proteome</keyword>
<proteinExistence type="predicted"/>
<evidence type="ECO:0000313" key="1">
    <source>
        <dbReference type="EMBL" id="KAK3916131.1"/>
    </source>
</evidence>
<evidence type="ECO:0000313" key="2">
    <source>
        <dbReference type="Proteomes" id="UP001219518"/>
    </source>
</evidence>
<name>A0AAE1LDJ4_9NEOP</name>
<dbReference type="Proteomes" id="UP001219518">
    <property type="component" value="Unassembled WGS sequence"/>
</dbReference>
<reference evidence="1" key="2">
    <citation type="journal article" date="2023" name="BMC Genomics">
        <title>Pest status, molecular evolution, and epigenetic factors derived from the genome assembly of Frankliniella fusca, a thysanopteran phytovirus vector.</title>
        <authorList>
            <person name="Catto M.A."/>
            <person name="Labadie P.E."/>
            <person name="Jacobson A.L."/>
            <person name="Kennedy G.G."/>
            <person name="Srinivasan R."/>
            <person name="Hunt B.G."/>
        </authorList>
    </citation>
    <scope>NUCLEOTIDE SEQUENCE</scope>
    <source>
        <strain evidence="1">PL_HMW_Pooled</strain>
    </source>
</reference>
<accession>A0AAE1LDJ4</accession>
<protein>
    <submittedName>
        <fullName evidence="1">Aspartate carbamoyltransferase</fullName>
    </submittedName>
</protein>
<dbReference type="AlphaFoldDB" id="A0AAE1LDJ4"/>
<comment type="caution">
    <text evidence="1">The sequence shown here is derived from an EMBL/GenBank/DDBJ whole genome shotgun (WGS) entry which is preliminary data.</text>
</comment>
<organism evidence="1 2">
    <name type="scientific">Frankliniella fusca</name>
    <dbReference type="NCBI Taxonomy" id="407009"/>
    <lineage>
        <taxon>Eukaryota</taxon>
        <taxon>Metazoa</taxon>
        <taxon>Ecdysozoa</taxon>
        <taxon>Arthropoda</taxon>
        <taxon>Hexapoda</taxon>
        <taxon>Insecta</taxon>
        <taxon>Pterygota</taxon>
        <taxon>Neoptera</taxon>
        <taxon>Paraneoptera</taxon>
        <taxon>Thysanoptera</taxon>
        <taxon>Terebrantia</taxon>
        <taxon>Thripoidea</taxon>
        <taxon>Thripidae</taxon>
        <taxon>Frankliniella</taxon>
    </lineage>
</organism>
<gene>
    <name evidence="1" type="ORF">KUF71_025424</name>
</gene>
<reference evidence="1" key="1">
    <citation type="submission" date="2021-07" db="EMBL/GenBank/DDBJ databases">
        <authorList>
            <person name="Catto M.A."/>
            <person name="Jacobson A."/>
            <person name="Kennedy G."/>
            <person name="Labadie P."/>
            <person name="Hunt B.G."/>
            <person name="Srinivasan R."/>
        </authorList>
    </citation>
    <scope>NUCLEOTIDE SEQUENCE</scope>
    <source>
        <strain evidence="1">PL_HMW_Pooled</strain>
        <tissue evidence="1">Head</tissue>
    </source>
</reference>